<accession>A0A0P1IE02</accession>
<protein>
    <recommendedName>
        <fullName evidence="2">DUF4833 domain-containing protein</fullName>
    </recommendedName>
</protein>
<dbReference type="EMBL" id="CYTW01000004">
    <property type="protein sequence ID" value="CUK07769.1"/>
    <property type="molecule type" value="Genomic_DNA"/>
</dbReference>
<evidence type="ECO:0000313" key="4">
    <source>
        <dbReference type="Proteomes" id="UP000051870"/>
    </source>
</evidence>
<gene>
    <name evidence="3" type="ORF">PH7735_03157</name>
</gene>
<sequence>MFLPRFVAILCFLMCLYAPTVQAEPQLTLISSETTQTLPSAQPGWPTPSDPGMVFFLQRSISKNVVVYAAQFEDDGSLKRRPIDAFWRRYSDDGTGRGQIKDLRFFESRLAYGVYTYPTGRAGEFDLRFAALPDLPLTLRQERHNQASLWARLDEEDYRLVYGYVEIDQKALIPRVERLRLYTIDVKTGSYVTHILSVTGGAIPE</sequence>
<feature type="signal peptide" evidence="1">
    <location>
        <begin position="1"/>
        <end position="23"/>
    </location>
</feature>
<organism evidence="3 4">
    <name type="scientific">Shimia thalassica</name>
    <dbReference type="NCBI Taxonomy" id="1715693"/>
    <lineage>
        <taxon>Bacteria</taxon>
        <taxon>Pseudomonadati</taxon>
        <taxon>Pseudomonadota</taxon>
        <taxon>Alphaproteobacteria</taxon>
        <taxon>Rhodobacterales</taxon>
        <taxon>Roseobacteraceae</taxon>
    </lineage>
</organism>
<feature type="chain" id="PRO_5006065172" description="DUF4833 domain-containing protein" evidence="1">
    <location>
        <begin position="24"/>
        <end position="205"/>
    </location>
</feature>
<dbReference type="STRING" id="1715693.PH7735_03157"/>
<keyword evidence="4" id="KW-1185">Reference proteome</keyword>
<evidence type="ECO:0000313" key="3">
    <source>
        <dbReference type="EMBL" id="CUK07769.1"/>
    </source>
</evidence>
<proteinExistence type="predicted"/>
<keyword evidence="1" id="KW-0732">Signal</keyword>
<dbReference type="InterPro" id="IPR032269">
    <property type="entry name" value="DUF4833"/>
</dbReference>
<feature type="domain" description="DUF4833" evidence="2">
    <location>
        <begin position="55"/>
        <end position="193"/>
    </location>
</feature>
<evidence type="ECO:0000259" key="2">
    <source>
        <dbReference type="Pfam" id="PF16117"/>
    </source>
</evidence>
<evidence type="ECO:0000256" key="1">
    <source>
        <dbReference type="SAM" id="SignalP"/>
    </source>
</evidence>
<dbReference type="Proteomes" id="UP000051870">
    <property type="component" value="Unassembled WGS sequence"/>
</dbReference>
<name>A0A0P1IE02_9RHOB</name>
<reference evidence="4" key="1">
    <citation type="submission" date="2015-09" db="EMBL/GenBank/DDBJ databases">
        <authorList>
            <person name="Rodrigo-Torres Lidia"/>
            <person name="Arahal R.David."/>
        </authorList>
    </citation>
    <scope>NUCLEOTIDE SEQUENCE [LARGE SCALE GENOMIC DNA]</scope>
    <source>
        <strain evidence="4">CECT 7735</strain>
    </source>
</reference>
<dbReference type="AlphaFoldDB" id="A0A0P1IE02"/>
<dbReference type="Pfam" id="PF16117">
    <property type="entry name" value="DUF4833"/>
    <property type="match status" value="1"/>
</dbReference>